<evidence type="ECO:0000256" key="2">
    <source>
        <dbReference type="SAM" id="Phobius"/>
    </source>
</evidence>
<evidence type="ECO:0000313" key="3">
    <source>
        <dbReference type="EMBL" id="TPP65856.1"/>
    </source>
</evidence>
<name>A0A504YZI9_FASGI</name>
<feature type="compositionally biased region" description="Low complexity" evidence="1">
    <location>
        <begin position="1"/>
        <end position="102"/>
    </location>
</feature>
<keyword evidence="2" id="KW-0812">Transmembrane</keyword>
<evidence type="ECO:0000313" key="4">
    <source>
        <dbReference type="Proteomes" id="UP000316759"/>
    </source>
</evidence>
<accession>A0A504YZI9</accession>
<keyword evidence="2" id="KW-1133">Transmembrane helix</keyword>
<reference evidence="3 4" key="1">
    <citation type="submission" date="2019-04" db="EMBL/GenBank/DDBJ databases">
        <title>Annotation for the trematode Fasciola gigantica.</title>
        <authorList>
            <person name="Choi Y.-J."/>
        </authorList>
    </citation>
    <scope>NUCLEOTIDE SEQUENCE [LARGE SCALE GENOMIC DNA]</scope>
    <source>
        <strain evidence="3">Uganda_cow_1</strain>
    </source>
</reference>
<feature type="region of interest" description="Disordered" evidence="1">
    <location>
        <begin position="1"/>
        <end position="105"/>
    </location>
</feature>
<dbReference type="Proteomes" id="UP000316759">
    <property type="component" value="Unassembled WGS sequence"/>
</dbReference>
<evidence type="ECO:0000256" key="1">
    <source>
        <dbReference type="SAM" id="MobiDB-lite"/>
    </source>
</evidence>
<feature type="transmembrane region" description="Helical" evidence="2">
    <location>
        <begin position="414"/>
        <end position="437"/>
    </location>
</feature>
<keyword evidence="2" id="KW-0472">Membrane</keyword>
<feature type="non-terminal residue" evidence="3">
    <location>
        <position position="1"/>
    </location>
</feature>
<keyword evidence="4" id="KW-1185">Reference proteome</keyword>
<evidence type="ECO:0008006" key="5">
    <source>
        <dbReference type="Google" id="ProtNLM"/>
    </source>
</evidence>
<gene>
    <name evidence="3" type="ORF">FGIG_00870</name>
</gene>
<comment type="caution">
    <text evidence="3">The sequence shown here is derived from an EMBL/GenBank/DDBJ whole genome shotgun (WGS) entry which is preliminary data.</text>
</comment>
<dbReference type="AlphaFoldDB" id="A0A504YZI9"/>
<protein>
    <recommendedName>
        <fullName evidence="5">EGF-like domain-containing protein</fullName>
    </recommendedName>
</protein>
<proteinExistence type="predicted"/>
<dbReference type="EMBL" id="SUNJ01002585">
    <property type="protein sequence ID" value="TPP65856.1"/>
    <property type="molecule type" value="Genomic_DNA"/>
</dbReference>
<sequence>KTTTTTTTEKPTPTTATTTTKSTTTTTPTPTPTTSTATTTKITTTTSPTTSTTTTTPNTTSTKTTTTTTTEKRTTTTTTTTKSTSTTTPKTSSTSGTRTTSTAVTGTGFSSRVTLSSTESVTPGFSACPLCKCYCCCGVYRYKISCADSPPSQPVCPFGICEYRKRFPFVAELQVDSQFSIDLPLHDPHGFCGFPKFGATFDRNPSVPIQIGQRNLKQLSDDRLGVPYPRNPDLVSHPLNSAQPGTARFNISAVMNIPWTNEFANPTSMVSVLMKQQFCDFITTFLKESRQPSLVNASCQVSTFHKPVNATNGVITSAEVNLTTVRGTRVTARDLMDVLKKNSAKITDQNLLLINGTSFVVQKLTHTSCKTAQLCSAHANCVDIDDGITCQCNTLWIDKKPTDPGTECEMHPGIIGLLVIVAVLSLGVVFIAVFAVLRRRKRYDRVANV</sequence>
<organism evidence="3 4">
    <name type="scientific">Fasciola gigantica</name>
    <name type="common">Giant liver fluke</name>
    <dbReference type="NCBI Taxonomy" id="46835"/>
    <lineage>
        <taxon>Eukaryota</taxon>
        <taxon>Metazoa</taxon>
        <taxon>Spiralia</taxon>
        <taxon>Lophotrochozoa</taxon>
        <taxon>Platyhelminthes</taxon>
        <taxon>Trematoda</taxon>
        <taxon>Digenea</taxon>
        <taxon>Plagiorchiida</taxon>
        <taxon>Echinostomata</taxon>
        <taxon>Echinostomatoidea</taxon>
        <taxon>Fasciolidae</taxon>
        <taxon>Fasciola</taxon>
    </lineage>
</organism>
<dbReference type="OrthoDB" id="10455783at2759"/>